<gene>
    <name evidence="1" type="ORF">QE424_001802</name>
</gene>
<sequence length="154" mass="16584">MSRLTSNRSSAGLVQVRGPRPTALCGISDVSSGRYSRLPAARLVRFGAEVRDPEQAAHAGDVWGDASRQAGQATVASATLDASYRGQDFHVTAWQPQGKPAFVFVVALRDQRWIQPDVAEAADFDEVLRNAVAFVERILDAQLDPEKPDTPGPG</sequence>
<dbReference type="RefSeq" id="WP_307106988.1">
    <property type="nucleotide sequence ID" value="NZ_JAUTAS010000001.1"/>
</dbReference>
<dbReference type="Proteomes" id="UP001226084">
    <property type="component" value="Unassembled WGS sequence"/>
</dbReference>
<evidence type="ECO:0000313" key="1">
    <source>
        <dbReference type="EMBL" id="MDQ1108643.1"/>
    </source>
</evidence>
<accession>A0AAP5AJH0</accession>
<proteinExistence type="predicted"/>
<name>A0AAP5AJH0_9GAMM</name>
<evidence type="ECO:0000313" key="2">
    <source>
        <dbReference type="Proteomes" id="UP001226084"/>
    </source>
</evidence>
<comment type="caution">
    <text evidence="1">The sequence shown here is derived from an EMBL/GenBank/DDBJ whole genome shotgun (WGS) entry which is preliminary data.</text>
</comment>
<reference evidence="1" key="1">
    <citation type="submission" date="2023-07" db="EMBL/GenBank/DDBJ databases">
        <title>Functional and genomic diversity of the sorghum phyllosphere microbiome.</title>
        <authorList>
            <person name="Shade A."/>
        </authorList>
    </citation>
    <scope>NUCLEOTIDE SEQUENCE</scope>
    <source>
        <strain evidence="1">SORGH_AS_0457</strain>
    </source>
</reference>
<dbReference type="EMBL" id="JAUTAS010000001">
    <property type="protein sequence ID" value="MDQ1108643.1"/>
    <property type="molecule type" value="Genomic_DNA"/>
</dbReference>
<dbReference type="AlphaFoldDB" id="A0AAP5AJH0"/>
<organism evidence="1 2">
    <name type="scientific">Stenotrophomonas rhizophila</name>
    <dbReference type="NCBI Taxonomy" id="216778"/>
    <lineage>
        <taxon>Bacteria</taxon>
        <taxon>Pseudomonadati</taxon>
        <taxon>Pseudomonadota</taxon>
        <taxon>Gammaproteobacteria</taxon>
        <taxon>Lysobacterales</taxon>
        <taxon>Lysobacteraceae</taxon>
        <taxon>Stenotrophomonas</taxon>
    </lineage>
</organism>
<protein>
    <submittedName>
        <fullName evidence="1">Uncharacterized protein</fullName>
    </submittedName>
</protein>